<organism evidence="1 2">
    <name type="scientific">Geobacillus thermodenitrificans</name>
    <dbReference type="NCBI Taxonomy" id="33940"/>
    <lineage>
        <taxon>Bacteria</taxon>
        <taxon>Bacillati</taxon>
        <taxon>Bacillota</taxon>
        <taxon>Bacilli</taxon>
        <taxon>Bacillales</taxon>
        <taxon>Anoxybacillaceae</taxon>
        <taxon>Geobacillus</taxon>
    </lineage>
</organism>
<accession>A0ABY9QGI5</accession>
<proteinExistence type="predicted"/>
<sequence>MFAPFNQSSLLLRFELENVTHSQEEKTKAANRAPYTIGCLLIA</sequence>
<name>A0ABY9QGI5_GEOTD</name>
<dbReference type="Proteomes" id="UP001297580">
    <property type="component" value="Chromosome"/>
</dbReference>
<dbReference type="RefSeq" id="WP_311089471.1">
    <property type="nucleotide sequence ID" value="NZ_CP133461.1"/>
</dbReference>
<keyword evidence="2" id="KW-1185">Reference proteome</keyword>
<protein>
    <submittedName>
        <fullName evidence="1">Uncharacterized protein</fullName>
    </submittedName>
</protein>
<evidence type="ECO:0000313" key="2">
    <source>
        <dbReference type="Proteomes" id="UP001297580"/>
    </source>
</evidence>
<dbReference type="EMBL" id="CP133461">
    <property type="protein sequence ID" value="WMV77565.1"/>
    <property type="molecule type" value="Genomic_DNA"/>
</dbReference>
<reference evidence="1 2" key="1">
    <citation type="submission" date="2023-08" db="EMBL/GenBank/DDBJ databases">
        <title>Complete genome sequence of Geobacillus thermodenitrificans K1041, a genetically tractable strain representative of the genus Geobacillus.</title>
        <authorList>
            <person name="Kani S."/>
            <person name="Suzuki H."/>
        </authorList>
    </citation>
    <scope>NUCLEOTIDE SEQUENCE [LARGE SCALE GENOMIC DNA]</scope>
    <source>
        <strain evidence="1 2">K1041</strain>
    </source>
</reference>
<gene>
    <name evidence="1" type="ORF">HSX42_07405</name>
</gene>
<evidence type="ECO:0000313" key="1">
    <source>
        <dbReference type="EMBL" id="WMV77565.1"/>
    </source>
</evidence>